<accession>A0A1N6K685</accession>
<dbReference type="RefSeq" id="WP_074268038.1">
    <property type="nucleotide sequence ID" value="NZ_FSRM01000002.1"/>
</dbReference>
<evidence type="ECO:0000313" key="2">
    <source>
        <dbReference type="EMBL" id="SIO52089.1"/>
    </source>
</evidence>
<feature type="domain" description="FAD-dependent urate hydroxylase HpyO/Asp monooxygenase CreE-like FAD/NAD(P)-binding" evidence="1">
    <location>
        <begin position="12"/>
        <end position="165"/>
    </location>
</feature>
<dbReference type="AlphaFoldDB" id="A0A1N6K685"/>
<dbReference type="Gene3D" id="3.50.50.60">
    <property type="entry name" value="FAD/NAD(P)-binding domain"/>
    <property type="match status" value="1"/>
</dbReference>
<organism evidence="2 3">
    <name type="scientific">Paraburkholderia phenazinium</name>
    <dbReference type="NCBI Taxonomy" id="60549"/>
    <lineage>
        <taxon>Bacteria</taxon>
        <taxon>Pseudomonadati</taxon>
        <taxon>Pseudomonadota</taxon>
        <taxon>Betaproteobacteria</taxon>
        <taxon>Burkholderiales</taxon>
        <taxon>Burkholderiaceae</taxon>
        <taxon>Paraburkholderia</taxon>
    </lineage>
</organism>
<proteinExistence type="predicted"/>
<protein>
    <submittedName>
        <fullName evidence="2">Uncharacterized NAD(P)/FAD-binding protein YdhS</fullName>
    </submittedName>
</protein>
<evidence type="ECO:0000313" key="3">
    <source>
        <dbReference type="Proteomes" id="UP000184693"/>
    </source>
</evidence>
<dbReference type="EMBL" id="FSRM01000002">
    <property type="protein sequence ID" value="SIO52089.1"/>
    <property type="molecule type" value="Genomic_DNA"/>
</dbReference>
<sequence>MVAHHGGAPEVVIVGGGLSGTALAIKLLREAQQALAIRLVDPCAQPGRGLAYSTREPGHLVNGPALLFTLYPEQPEHFVDWLTAQPEFAAQPRDAVAQAYVPRWRFGDYVNEQLRQAQQQAAPGVTFEHVQARVEDLDVSSNGVTLALDAGRVLLADHAVLALGVFQSRPRFDANGRLTQAGQYVANVWDCSRLAALVDADELVLVGGSLTMIDAVVSLEKLGYRGTYKVLARHGLTPVERRNPAPDEAPFGRVGPPRTLRQVVRELREKARTIITHGGDWQSLPGALRPYLADWWHNAALIDRQRFFRHVRPHWDVFLHRAPPVSAALVDALRASGRLSVEAAIVNDLAEALGGGVNVRYRLRGSEEERTIVTQGVINCTGPDYRWHAGCEQPLVRNLFSRGLVQTGPVGLGITVDPSLAAIAANGAASPYISVLGAALRGTIVEPGTVIEIANQTTKLSARLLAALSVAQAPAVLQVS</sequence>
<dbReference type="PANTHER" id="PTHR40254:SF1">
    <property type="entry name" value="BLR0577 PROTEIN"/>
    <property type="match status" value="1"/>
</dbReference>
<dbReference type="OrthoDB" id="101972at2"/>
<dbReference type="PANTHER" id="PTHR40254">
    <property type="entry name" value="BLR0577 PROTEIN"/>
    <property type="match status" value="1"/>
</dbReference>
<dbReference type="Proteomes" id="UP000184693">
    <property type="component" value="Unassembled WGS sequence"/>
</dbReference>
<gene>
    <name evidence="2" type="ORF">SAMN05444168_6169</name>
</gene>
<name>A0A1N6K685_9BURK</name>
<dbReference type="Pfam" id="PF13454">
    <property type="entry name" value="NAD_binding_9"/>
    <property type="match status" value="1"/>
</dbReference>
<dbReference type="SUPFAM" id="SSF51905">
    <property type="entry name" value="FAD/NAD(P)-binding domain"/>
    <property type="match status" value="1"/>
</dbReference>
<dbReference type="InterPro" id="IPR052189">
    <property type="entry name" value="L-asp_N-monooxygenase_NS-form"/>
</dbReference>
<dbReference type="InterPro" id="IPR036188">
    <property type="entry name" value="FAD/NAD-bd_sf"/>
</dbReference>
<evidence type="ECO:0000259" key="1">
    <source>
        <dbReference type="Pfam" id="PF13454"/>
    </source>
</evidence>
<reference evidence="2 3" key="1">
    <citation type="submission" date="2016-11" db="EMBL/GenBank/DDBJ databases">
        <authorList>
            <person name="Jaros S."/>
            <person name="Januszkiewicz K."/>
            <person name="Wedrychowicz H."/>
        </authorList>
    </citation>
    <scope>NUCLEOTIDE SEQUENCE [LARGE SCALE GENOMIC DNA]</scope>
    <source>
        <strain evidence="2 3">GAS86</strain>
    </source>
</reference>
<dbReference type="InterPro" id="IPR038732">
    <property type="entry name" value="HpyO/CreE_NAD-binding"/>
</dbReference>